<evidence type="ECO:0000259" key="2">
    <source>
        <dbReference type="Pfam" id="PF13581"/>
    </source>
</evidence>
<evidence type="ECO:0008006" key="6">
    <source>
        <dbReference type="Google" id="ProtNLM"/>
    </source>
</evidence>
<protein>
    <recommendedName>
        <fullName evidence="6">Anti-sigma regulatory factor (Ser/Thr protein kinase)</fullName>
    </recommendedName>
</protein>
<dbReference type="CDD" id="cd16936">
    <property type="entry name" value="HATPase_RsbW-like"/>
    <property type="match status" value="1"/>
</dbReference>
<keyword evidence="1" id="KW-0418">Kinase</keyword>
<dbReference type="InterPro" id="IPR047718">
    <property type="entry name" value="RsbA-like_anti_sig"/>
</dbReference>
<dbReference type="NCBIfam" id="NF041045">
    <property type="entry name" value="RsbA_anti_sig"/>
    <property type="match status" value="1"/>
</dbReference>
<gene>
    <name evidence="4" type="ORF">Adu01nite_25020</name>
</gene>
<dbReference type="Gene3D" id="3.30.565.10">
    <property type="entry name" value="Histidine kinase-like ATPase, C-terminal domain"/>
    <property type="match status" value="1"/>
</dbReference>
<dbReference type="InterPro" id="IPR036890">
    <property type="entry name" value="HATPase_C_sf"/>
</dbReference>
<comment type="caution">
    <text evidence="4">The sequence shown here is derived from an EMBL/GenBank/DDBJ whole genome shotgun (WGS) entry which is preliminary data.</text>
</comment>
<dbReference type="PANTHER" id="PTHR35526:SF3">
    <property type="entry name" value="ANTI-SIGMA-F FACTOR RSBW"/>
    <property type="match status" value="1"/>
</dbReference>
<dbReference type="Pfam" id="PF13581">
    <property type="entry name" value="HATPase_c_2"/>
    <property type="match status" value="1"/>
</dbReference>
<dbReference type="EMBL" id="BOML01000021">
    <property type="protein sequence ID" value="GIE01152.1"/>
    <property type="molecule type" value="Genomic_DNA"/>
</dbReference>
<organism evidence="4 5">
    <name type="scientific">Paractinoplanes durhamensis</name>
    <dbReference type="NCBI Taxonomy" id="113563"/>
    <lineage>
        <taxon>Bacteria</taxon>
        <taxon>Bacillati</taxon>
        <taxon>Actinomycetota</taxon>
        <taxon>Actinomycetes</taxon>
        <taxon>Micromonosporales</taxon>
        <taxon>Micromonosporaceae</taxon>
        <taxon>Paractinoplanes</taxon>
    </lineage>
</organism>
<dbReference type="Pfam" id="PF14417">
    <property type="entry name" value="MEDS"/>
    <property type="match status" value="1"/>
</dbReference>
<keyword evidence="1" id="KW-0723">Serine/threonine-protein kinase</keyword>
<dbReference type="PANTHER" id="PTHR35526">
    <property type="entry name" value="ANTI-SIGMA-F FACTOR RSBW-RELATED"/>
    <property type="match status" value="1"/>
</dbReference>
<proteinExistence type="predicted"/>
<keyword evidence="5" id="KW-1185">Reference proteome</keyword>
<evidence type="ECO:0000259" key="3">
    <source>
        <dbReference type="Pfam" id="PF14417"/>
    </source>
</evidence>
<evidence type="ECO:0000256" key="1">
    <source>
        <dbReference type="ARBA" id="ARBA00022527"/>
    </source>
</evidence>
<dbReference type="Proteomes" id="UP000637628">
    <property type="component" value="Unassembled WGS sequence"/>
</dbReference>
<evidence type="ECO:0000313" key="5">
    <source>
        <dbReference type="Proteomes" id="UP000637628"/>
    </source>
</evidence>
<sequence length="316" mass="33387">MRTGAAAGHTGYFHEALCFSSDAELIAAAVPFLVDGAAAGEPAVVSLGERDAELIRAALPAGAEVDFVAGGAVYARPATAIRSYRKRLADYVAGGASQIRIVGAVPADFATWDWWGRYESAINRAYDDFPLWSMCVYDTRTTAAPVLADVLRTHPRRALPDGRHVSSATYTDPVRFLSEARNPVPDPLQGAEPLADLVDPALSDARRVVRAADRGHLADQDLDDLVVAVSEVVANAQRHGRGPVRLRLWSGAGRIVVTVTDAGAGPADPFVGLLPSGDGADGGLGLWIVHQSCSHVALHRHADGFTVRLTAGALHH</sequence>
<evidence type="ECO:0000313" key="4">
    <source>
        <dbReference type="EMBL" id="GIE01152.1"/>
    </source>
</evidence>
<accession>A0ABQ3YUA3</accession>
<dbReference type="SUPFAM" id="SSF55874">
    <property type="entry name" value="ATPase domain of HSP90 chaperone/DNA topoisomerase II/histidine kinase"/>
    <property type="match status" value="1"/>
</dbReference>
<reference evidence="4 5" key="1">
    <citation type="submission" date="2021-01" db="EMBL/GenBank/DDBJ databases">
        <title>Whole genome shotgun sequence of Actinoplanes durhamensis NBRC 14914.</title>
        <authorList>
            <person name="Komaki H."/>
            <person name="Tamura T."/>
        </authorList>
    </citation>
    <scope>NUCLEOTIDE SEQUENCE [LARGE SCALE GENOMIC DNA]</scope>
    <source>
        <strain evidence="4 5">NBRC 14914</strain>
    </source>
</reference>
<keyword evidence="1" id="KW-0808">Transferase</keyword>
<name>A0ABQ3YUA3_9ACTN</name>
<feature type="domain" description="MEDS" evidence="3">
    <location>
        <begin position="14"/>
        <end position="155"/>
    </location>
</feature>
<feature type="domain" description="Histidine kinase/HSP90-like ATPase" evidence="2">
    <location>
        <begin position="202"/>
        <end position="310"/>
    </location>
</feature>
<dbReference type="InterPro" id="IPR003594">
    <property type="entry name" value="HATPase_dom"/>
</dbReference>
<dbReference type="InterPro" id="IPR025847">
    <property type="entry name" value="MEDS_domain"/>
</dbReference>
<dbReference type="RefSeq" id="WP_203726768.1">
    <property type="nucleotide sequence ID" value="NZ_BAAATX010000025.1"/>
</dbReference>
<dbReference type="InterPro" id="IPR050267">
    <property type="entry name" value="Anti-sigma-factor_SerPK"/>
</dbReference>